<keyword evidence="2" id="KW-1185">Reference proteome</keyword>
<comment type="caution">
    <text evidence="1">The sequence shown here is derived from an EMBL/GenBank/DDBJ whole genome shotgun (WGS) entry which is preliminary data.</text>
</comment>
<proteinExistence type="predicted"/>
<dbReference type="AlphaFoldDB" id="A0A7X0D5G1"/>
<reference evidence="1 2" key="1">
    <citation type="submission" date="2020-08" db="EMBL/GenBank/DDBJ databases">
        <title>Sequencing the genomes of 1000 actinobacteria strains.</title>
        <authorList>
            <person name="Klenk H.-P."/>
        </authorList>
    </citation>
    <scope>NUCLEOTIDE SEQUENCE [LARGE SCALE GENOMIC DNA]</scope>
    <source>
        <strain evidence="1 2">DSM 46659</strain>
    </source>
</reference>
<evidence type="ECO:0000313" key="2">
    <source>
        <dbReference type="Proteomes" id="UP000546642"/>
    </source>
</evidence>
<name>A0A7X0D5G1_9ACTN</name>
<accession>A0A7X0D5G1</accession>
<protein>
    <submittedName>
        <fullName evidence="1">Uncharacterized protein</fullName>
    </submittedName>
</protein>
<sequence>MTIRQERRHTLHAWPGESEDETELRLLRVRYDDHLIWRATREDMTPGAWCSQRLADAAQFSAATADELRELLEKER</sequence>
<dbReference type="EMBL" id="JACHDS010000001">
    <property type="protein sequence ID" value="MBB6172218.1"/>
    <property type="molecule type" value="Genomic_DNA"/>
</dbReference>
<gene>
    <name evidence="1" type="ORF">HNR23_002278</name>
</gene>
<dbReference type="Proteomes" id="UP000546642">
    <property type="component" value="Unassembled WGS sequence"/>
</dbReference>
<evidence type="ECO:0000313" key="1">
    <source>
        <dbReference type="EMBL" id="MBB6172218.1"/>
    </source>
</evidence>
<organism evidence="1 2">
    <name type="scientific">Nocardiopsis mwathae</name>
    <dbReference type="NCBI Taxonomy" id="1472723"/>
    <lineage>
        <taxon>Bacteria</taxon>
        <taxon>Bacillati</taxon>
        <taxon>Actinomycetota</taxon>
        <taxon>Actinomycetes</taxon>
        <taxon>Streptosporangiales</taxon>
        <taxon>Nocardiopsidaceae</taxon>
        <taxon>Nocardiopsis</taxon>
    </lineage>
</organism>
<dbReference type="RefSeq" id="WP_184075549.1">
    <property type="nucleotide sequence ID" value="NZ_JACHDS010000001.1"/>
</dbReference>